<name>A0A0E0L482_ORYPU</name>
<feature type="region of interest" description="Disordered" evidence="1">
    <location>
        <begin position="1"/>
        <end position="84"/>
    </location>
</feature>
<organism evidence="2">
    <name type="scientific">Oryza punctata</name>
    <name type="common">Red rice</name>
    <dbReference type="NCBI Taxonomy" id="4537"/>
    <lineage>
        <taxon>Eukaryota</taxon>
        <taxon>Viridiplantae</taxon>
        <taxon>Streptophyta</taxon>
        <taxon>Embryophyta</taxon>
        <taxon>Tracheophyta</taxon>
        <taxon>Spermatophyta</taxon>
        <taxon>Magnoliopsida</taxon>
        <taxon>Liliopsida</taxon>
        <taxon>Poales</taxon>
        <taxon>Poaceae</taxon>
        <taxon>BOP clade</taxon>
        <taxon>Oryzoideae</taxon>
        <taxon>Oryzeae</taxon>
        <taxon>Oryzinae</taxon>
        <taxon>Oryza</taxon>
    </lineage>
</organism>
<proteinExistence type="predicted"/>
<feature type="compositionally biased region" description="Acidic residues" evidence="1">
    <location>
        <begin position="27"/>
        <end position="38"/>
    </location>
</feature>
<evidence type="ECO:0000256" key="1">
    <source>
        <dbReference type="SAM" id="MobiDB-lite"/>
    </source>
</evidence>
<evidence type="ECO:0000313" key="2">
    <source>
        <dbReference type="EnsemblPlants" id="OPUNC05G19070.1"/>
    </source>
</evidence>
<feature type="compositionally biased region" description="Low complexity" evidence="1">
    <location>
        <begin position="1"/>
        <end position="16"/>
    </location>
</feature>
<accession>A0A0E0L482</accession>
<dbReference type="Gramene" id="OPUNC05G19070.1">
    <property type="protein sequence ID" value="OPUNC05G19070.1"/>
    <property type="gene ID" value="OPUNC05G19070"/>
</dbReference>
<dbReference type="EnsemblPlants" id="OPUNC05G19070.1">
    <property type="protein sequence ID" value="OPUNC05G19070.1"/>
    <property type="gene ID" value="OPUNC05G19070"/>
</dbReference>
<dbReference type="Proteomes" id="UP000026962">
    <property type="component" value="Chromosome 5"/>
</dbReference>
<feature type="region of interest" description="Disordered" evidence="1">
    <location>
        <begin position="108"/>
        <end position="155"/>
    </location>
</feature>
<feature type="compositionally biased region" description="Pro residues" evidence="1">
    <location>
        <begin position="113"/>
        <end position="122"/>
    </location>
</feature>
<dbReference type="HOGENOM" id="CLU_123592_0_0_1"/>
<dbReference type="OMA" id="SFHARNF"/>
<dbReference type="AlphaFoldDB" id="A0A0E0L482"/>
<protein>
    <submittedName>
        <fullName evidence="2">Uncharacterized protein</fullName>
    </submittedName>
</protein>
<evidence type="ECO:0000313" key="3">
    <source>
        <dbReference type="Proteomes" id="UP000026962"/>
    </source>
</evidence>
<sequence>MATAAAEEAVPVAEARAQAEKRAAADVGEEEGEAEEGGNELPEPKRRRACVAALESVRRAAGDAAEENGDGEPAADGGSSFSFHARSFSGVETTPKFGSFNPADDLLVAFQLKPPPPLPPMDAPAKEESPAAAGDDEHEATTEEGNEGISQQLGQ</sequence>
<reference evidence="2" key="1">
    <citation type="submission" date="2015-04" db="UniProtKB">
        <authorList>
            <consortium name="EnsemblPlants"/>
        </authorList>
    </citation>
    <scope>IDENTIFICATION</scope>
</reference>
<reference evidence="2" key="2">
    <citation type="submission" date="2018-05" db="EMBL/GenBank/DDBJ databases">
        <title>OpunRS2 (Oryza punctata Reference Sequence Version 2).</title>
        <authorList>
            <person name="Zhang J."/>
            <person name="Kudrna D."/>
            <person name="Lee S."/>
            <person name="Talag J."/>
            <person name="Welchert J."/>
            <person name="Wing R.A."/>
        </authorList>
    </citation>
    <scope>NUCLEOTIDE SEQUENCE [LARGE SCALE GENOMIC DNA]</scope>
</reference>
<dbReference type="eggNOG" id="ENOG502R64Z">
    <property type="taxonomic scope" value="Eukaryota"/>
</dbReference>
<feature type="compositionally biased region" description="Acidic residues" evidence="1">
    <location>
        <begin position="134"/>
        <end position="146"/>
    </location>
</feature>
<keyword evidence="3" id="KW-1185">Reference proteome</keyword>